<feature type="binding site" evidence="7">
    <location>
        <position position="216"/>
    </location>
    <ligand>
        <name>chloride</name>
        <dbReference type="ChEBI" id="CHEBI:17996"/>
        <label>1</label>
    </ligand>
</feature>
<feature type="active site" description="Proton acceptor 2" evidence="6">
    <location>
        <position position="366"/>
    </location>
</feature>
<feature type="active site" description="Proton acceptor 1" evidence="4">
    <location>
        <position position="366"/>
    </location>
</feature>
<dbReference type="InterPro" id="IPR001548">
    <property type="entry name" value="Peptidase_M2"/>
</dbReference>
<gene>
    <name evidence="11" type="ORF">Verru16b_00408</name>
</gene>
<dbReference type="RefSeq" id="WP_069960726.1">
    <property type="nucleotide sequence ID" value="NZ_CP016094.1"/>
</dbReference>
<keyword evidence="8" id="KW-0479">Metal-binding</keyword>
<feature type="binding site" evidence="9">
    <location>
        <position position="395"/>
    </location>
    <ligand>
        <name>Zn(2+)</name>
        <dbReference type="ChEBI" id="CHEBI:29105"/>
        <label>2</label>
        <note>catalytic</note>
    </ligand>
</feature>
<evidence type="ECO:0000256" key="5">
    <source>
        <dbReference type="PIRSR" id="PIRSR601548-10"/>
    </source>
</evidence>
<dbReference type="Gene3D" id="1.10.1370.30">
    <property type="match status" value="1"/>
</dbReference>
<dbReference type="STRING" id="1838286.Verru16b_00408"/>
<dbReference type="CDD" id="cd06461">
    <property type="entry name" value="M2_ACE"/>
    <property type="match status" value="1"/>
</dbReference>
<feature type="signal peptide" evidence="10">
    <location>
        <begin position="1"/>
        <end position="24"/>
    </location>
</feature>
<reference evidence="11 12" key="1">
    <citation type="submission" date="2016-06" db="EMBL/GenBank/DDBJ databases">
        <title>Three novel species with peptidoglycan cell walls form the new genus Lacunisphaera gen. nov. in the family Opitutaceae of the verrucomicrobial subdivision 4.</title>
        <authorList>
            <person name="Rast P."/>
            <person name="Gloeckner I."/>
            <person name="Jogler M."/>
            <person name="Boedeker C."/>
            <person name="Jeske O."/>
            <person name="Wiegand S."/>
            <person name="Reinhardt R."/>
            <person name="Schumann P."/>
            <person name="Rohde M."/>
            <person name="Spring S."/>
            <person name="Gloeckner F.O."/>
            <person name="Jogler C."/>
        </authorList>
    </citation>
    <scope>NUCLEOTIDE SEQUENCE [LARGE SCALE GENOMIC DNA]</scope>
    <source>
        <strain evidence="11 12">IG16b</strain>
    </source>
</reference>
<dbReference type="GO" id="GO:0008241">
    <property type="term" value="F:peptidyl-dipeptidase activity"/>
    <property type="evidence" value="ECO:0007669"/>
    <property type="project" value="InterPro"/>
</dbReference>
<evidence type="ECO:0000256" key="8">
    <source>
        <dbReference type="PIRSR" id="PIRSR601548-3"/>
    </source>
</evidence>
<feature type="active site" description="Proton donor 1" evidence="4">
    <location>
        <position position="497"/>
    </location>
</feature>
<dbReference type="PANTHER" id="PTHR10514">
    <property type="entry name" value="ANGIOTENSIN-CONVERTING ENZYME"/>
    <property type="match status" value="1"/>
</dbReference>
<keyword evidence="2" id="KW-1015">Disulfide bond</keyword>
<keyword evidence="8" id="KW-0862">Zinc</keyword>
<name>A0A1D8AR51_9BACT</name>
<feature type="glycosylation site" description="N-linked (GlcNAc...) asparagine; partial" evidence="5">
    <location>
        <position position="149"/>
    </location>
</feature>
<dbReference type="Pfam" id="PF01401">
    <property type="entry name" value="Peptidase_M2"/>
    <property type="match status" value="1"/>
</dbReference>
<evidence type="ECO:0000256" key="3">
    <source>
        <dbReference type="ARBA" id="ARBA00023180"/>
    </source>
</evidence>
<feature type="binding site" evidence="8">
    <location>
        <position position="395"/>
    </location>
    <ligand>
        <name>Zn(2+)</name>
        <dbReference type="ChEBI" id="CHEBI:29105"/>
        <label>1</label>
        <note>catalytic</note>
    </ligand>
</feature>
<dbReference type="SUPFAM" id="SSF55486">
    <property type="entry name" value="Metalloproteases ('zincins'), catalytic domain"/>
    <property type="match status" value="1"/>
</dbReference>
<evidence type="ECO:0000256" key="10">
    <source>
        <dbReference type="SAM" id="SignalP"/>
    </source>
</evidence>
<evidence type="ECO:0000256" key="6">
    <source>
        <dbReference type="PIRSR" id="PIRSR601548-11"/>
    </source>
</evidence>
<evidence type="ECO:0000256" key="4">
    <source>
        <dbReference type="PIRSR" id="PIRSR601548-1"/>
    </source>
</evidence>
<feature type="chain" id="PRO_5009104972" evidence="10">
    <location>
        <begin position="25"/>
        <end position="598"/>
    </location>
</feature>
<organism evidence="11 12">
    <name type="scientific">Lacunisphaera limnophila</name>
    <dbReference type="NCBI Taxonomy" id="1838286"/>
    <lineage>
        <taxon>Bacteria</taxon>
        <taxon>Pseudomonadati</taxon>
        <taxon>Verrucomicrobiota</taxon>
        <taxon>Opitutia</taxon>
        <taxon>Opitutales</taxon>
        <taxon>Opitutaceae</taxon>
        <taxon>Lacunisphaera</taxon>
    </lineage>
</organism>
<dbReference type="GO" id="GO:0006508">
    <property type="term" value="P:proteolysis"/>
    <property type="evidence" value="ECO:0007669"/>
    <property type="project" value="InterPro"/>
</dbReference>
<evidence type="ECO:0000256" key="2">
    <source>
        <dbReference type="ARBA" id="ARBA00023157"/>
    </source>
</evidence>
<proteinExistence type="predicted"/>
<evidence type="ECO:0000313" key="11">
    <source>
        <dbReference type="EMBL" id="AOS43365.1"/>
    </source>
</evidence>
<protein>
    <submittedName>
        <fullName evidence="11">Angiotensin-converting enzyme</fullName>
    </submittedName>
</protein>
<dbReference type="PANTHER" id="PTHR10514:SF27">
    <property type="entry name" value="ANGIOTENSIN-CONVERTING ENZYME"/>
    <property type="match status" value="1"/>
</dbReference>
<dbReference type="Proteomes" id="UP000095228">
    <property type="component" value="Chromosome"/>
</dbReference>
<feature type="active site" description="Proton donor 2" evidence="6">
    <location>
        <position position="497"/>
    </location>
</feature>
<dbReference type="AlphaFoldDB" id="A0A1D8AR51"/>
<evidence type="ECO:0000256" key="7">
    <source>
        <dbReference type="PIRSR" id="PIRSR601548-2"/>
    </source>
</evidence>
<evidence type="ECO:0000256" key="1">
    <source>
        <dbReference type="ARBA" id="ARBA00022729"/>
    </source>
</evidence>
<evidence type="ECO:0000256" key="9">
    <source>
        <dbReference type="PIRSR" id="PIRSR601548-8"/>
    </source>
</evidence>
<dbReference type="PRINTS" id="PR00791">
    <property type="entry name" value="PEPDIPTASEA"/>
</dbReference>
<dbReference type="GO" id="GO:0008237">
    <property type="term" value="F:metallopeptidase activity"/>
    <property type="evidence" value="ECO:0007669"/>
    <property type="project" value="InterPro"/>
</dbReference>
<feature type="binding site" evidence="9">
    <location>
        <position position="369"/>
    </location>
    <ligand>
        <name>Zn(2+)</name>
        <dbReference type="ChEBI" id="CHEBI:29105"/>
        <label>2</label>
        <note>catalytic</note>
    </ligand>
</feature>
<feature type="binding site" evidence="8">
    <location>
        <position position="369"/>
    </location>
    <ligand>
        <name>Zn(2+)</name>
        <dbReference type="ChEBI" id="CHEBI:29105"/>
        <label>1</label>
        <note>catalytic</note>
    </ligand>
</feature>
<keyword evidence="12" id="KW-1185">Reference proteome</keyword>
<feature type="binding site" evidence="9">
    <location>
        <position position="365"/>
    </location>
    <ligand>
        <name>Zn(2+)</name>
        <dbReference type="ChEBI" id="CHEBI:29105"/>
        <label>2</label>
        <note>catalytic</note>
    </ligand>
</feature>
<keyword evidence="1 10" id="KW-0732">Signal</keyword>
<accession>A0A1D8AR51</accession>
<sequence>MIIPPLSRGVLLAALFTAATLLPAADRSPVQDRADRFLVLVNASYQALSYVEQEAQWAASTDVSDLHDAAYATASKASAAFMGNPALISETKALLLQRHELDDLSVRQLEKLLLLAAEQPMTNPTLTQARIEAETKQASTLNGFEFQLNGKPVSVNEIDNLLQSSTDLAERQAVWLASKESGRALKDGLIQLRGLRNGVAQELGYSDYFALQVASYGMTTEEMVKLNDGFMEVLRPLYLQLHTWAKYKLAEKYGQPVPKRIPAHWIANRWGQEWDGLADGADLTAYFKKYTPEWVARSSEEFYVGLGFPALPKSFWEKSDLYPVPAGSTRKKNTHASAWHLDIGTDLRSLQSIEANPWWFTTNHHEFGHIYYFMAYTRPEVPVLLRDGANPAFHEGFGELTALAAGQVPYLKSLGVLPADFQADETAFLLGNALAPGIPFIYWSSGVMTHWEADIYAHNLPADQWNARWWQYVRDFQGIEPPVERGEEWCDAATKTHINDTPAYYYTYAIAQVFKHQLHDHIARKILKQPPQNCNYAGNKEVGDFLRGVMEKGQTEDWRKVLKEATGEDFSTRAMLDYYAPLMDWLVEQNKGRPIGWE</sequence>
<keyword evidence="3 5" id="KW-0325">Glycoprotein</keyword>
<feature type="binding site" evidence="8">
    <location>
        <position position="365"/>
    </location>
    <ligand>
        <name>Zn(2+)</name>
        <dbReference type="ChEBI" id="CHEBI:29105"/>
        <label>1</label>
        <note>catalytic</note>
    </ligand>
</feature>
<dbReference type="GO" id="GO:0016020">
    <property type="term" value="C:membrane"/>
    <property type="evidence" value="ECO:0007669"/>
    <property type="project" value="InterPro"/>
</dbReference>
<dbReference type="KEGG" id="obg:Verru16b_00408"/>
<dbReference type="EMBL" id="CP016094">
    <property type="protein sequence ID" value="AOS43365.1"/>
    <property type="molecule type" value="Genomic_DNA"/>
</dbReference>
<dbReference type="OrthoDB" id="9762795at2"/>
<dbReference type="PROSITE" id="PS52011">
    <property type="entry name" value="PEPTIDASE_M2"/>
    <property type="match status" value="1"/>
</dbReference>
<evidence type="ECO:0000313" key="12">
    <source>
        <dbReference type="Proteomes" id="UP000095228"/>
    </source>
</evidence>